<dbReference type="GO" id="GO:0000160">
    <property type="term" value="P:phosphorelay signal transduction system"/>
    <property type="evidence" value="ECO:0007669"/>
    <property type="project" value="UniProtKB-KW"/>
</dbReference>
<gene>
    <name evidence="4" type="ORF">HF682_02345</name>
</gene>
<dbReference type="GO" id="GO:0004672">
    <property type="term" value="F:protein kinase activity"/>
    <property type="evidence" value="ECO:0007669"/>
    <property type="project" value="UniProtKB-ARBA"/>
</dbReference>
<feature type="domain" description="HPt" evidence="3">
    <location>
        <begin position="159"/>
        <end position="257"/>
    </location>
</feature>
<reference evidence="4 5" key="1">
    <citation type="submission" date="2020-04" db="EMBL/GenBank/DDBJ databases">
        <title>Draft genome of Leeia sp. IMCC25680.</title>
        <authorList>
            <person name="Song J."/>
            <person name="Cho J.-C."/>
        </authorList>
    </citation>
    <scope>NUCLEOTIDE SEQUENCE [LARGE SCALE GENOMIC DNA]</scope>
    <source>
        <strain evidence="4 5">IMCC25680</strain>
    </source>
</reference>
<protein>
    <recommendedName>
        <fullName evidence="3">HPt domain-containing protein</fullName>
    </recommendedName>
</protein>
<dbReference type="InterPro" id="IPR011006">
    <property type="entry name" value="CheY-like_superfamily"/>
</dbReference>
<dbReference type="Gene3D" id="3.40.50.2300">
    <property type="match status" value="1"/>
</dbReference>
<accession>A0A847RS08</accession>
<keyword evidence="5" id="KW-1185">Reference proteome</keyword>
<dbReference type="EMBL" id="JABAIM010000001">
    <property type="protein sequence ID" value="NLR74000.1"/>
    <property type="molecule type" value="Genomic_DNA"/>
</dbReference>
<organism evidence="4 5">
    <name type="scientific">Leeia aquatica</name>
    <dbReference type="NCBI Taxonomy" id="2725557"/>
    <lineage>
        <taxon>Bacteria</taxon>
        <taxon>Pseudomonadati</taxon>
        <taxon>Pseudomonadota</taxon>
        <taxon>Betaproteobacteria</taxon>
        <taxon>Neisseriales</taxon>
        <taxon>Leeiaceae</taxon>
        <taxon>Leeia</taxon>
    </lineage>
</organism>
<evidence type="ECO:0000313" key="5">
    <source>
        <dbReference type="Proteomes" id="UP000587991"/>
    </source>
</evidence>
<dbReference type="Proteomes" id="UP000587991">
    <property type="component" value="Unassembled WGS sequence"/>
</dbReference>
<feature type="modified residue" description="Phosphohistidine" evidence="2">
    <location>
        <position position="198"/>
    </location>
</feature>
<keyword evidence="1" id="KW-0902">Two-component regulatory system</keyword>
<dbReference type="SUPFAM" id="SSF52172">
    <property type="entry name" value="CheY-like"/>
    <property type="match status" value="1"/>
</dbReference>
<dbReference type="AlphaFoldDB" id="A0A847RS08"/>
<dbReference type="Pfam" id="PF01627">
    <property type="entry name" value="Hpt"/>
    <property type="match status" value="1"/>
</dbReference>
<dbReference type="InterPro" id="IPR036641">
    <property type="entry name" value="HPT_dom_sf"/>
</dbReference>
<proteinExistence type="predicted"/>
<comment type="caution">
    <text evidence="4">The sequence shown here is derived from an EMBL/GenBank/DDBJ whole genome shotgun (WGS) entry which is preliminary data.</text>
</comment>
<keyword evidence="2" id="KW-0597">Phosphoprotein</keyword>
<dbReference type="SUPFAM" id="SSF47226">
    <property type="entry name" value="Histidine-containing phosphotransfer domain, HPT domain"/>
    <property type="match status" value="1"/>
</dbReference>
<evidence type="ECO:0000313" key="4">
    <source>
        <dbReference type="EMBL" id="NLR74000.1"/>
    </source>
</evidence>
<evidence type="ECO:0000256" key="2">
    <source>
        <dbReference type="PROSITE-ProRule" id="PRU00110"/>
    </source>
</evidence>
<dbReference type="RefSeq" id="WP_168875646.1">
    <property type="nucleotide sequence ID" value="NZ_JABAIM010000001.1"/>
</dbReference>
<sequence>MPLIEPEQESRMWQAQQVWLLQGEVGAQASLPRMLQRFGCRVHLSRLAEPQTASPACDLILLDAPPDGEGVLAMLQMLAVLCPQPHRMVLQATSGFPSEAACLQAGAQRVWPKPLDMATLESVLTLPYAPLPLANETAATPVSPMQQAIEQQVLQLGVPLQLVQEAARLLLAQLPERLAALQLSVRERDYIVTQQRAHSLKGALGNFIAVSPYEPCRQIDLLTKAKGDWPAIEAHLAILLQDYPVFADTLTQMLDALPSSPVGAG</sequence>
<dbReference type="InterPro" id="IPR008207">
    <property type="entry name" value="Sig_transdc_His_kin_Hpt_dom"/>
</dbReference>
<evidence type="ECO:0000256" key="1">
    <source>
        <dbReference type="ARBA" id="ARBA00023012"/>
    </source>
</evidence>
<name>A0A847RS08_9NEIS</name>
<dbReference type="Gene3D" id="1.20.120.160">
    <property type="entry name" value="HPT domain"/>
    <property type="match status" value="1"/>
</dbReference>
<dbReference type="PROSITE" id="PS50894">
    <property type="entry name" value="HPT"/>
    <property type="match status" value="1"/>
</dbReference>
<evidence type="ECO:0000259" key="3">
    <source>
        <dbReference type="PROSITE" id="PS50894"/>
    </source>
</evidence>